<dbReference type="EMBL" id="JAUGQQ010000001">
    <property type="protein sequence ID" value="MDN3723010.1"/>
    <property type="molecule type" value="Genomic_DNA"/>
</dbReference>
<dbReference type="Gene3D" id="2.80.10.50">
    <property type="match status" value="3"/>
</dbReference>
<dbReference type="NCBIfam" id="TIGR04183">
    <property type="entry name" value="Por_Secre_tail"/>
    <property type="match status" value="1"/>
</dbReference>
<evidence type="ECO:0000256" key="1">
    <source>
        <dbReference type="ARBA" id="ARBA00022729"/>
    </source>
</evidence>
<feature type="chain" id="PRO_5046392674" evidence="2">
    <location>
        <begin position="20"/>
        <end position="506"/>
    </location>
</feature>
<evidence type="ECO:0000256" key="2">
    <source>
        <dbReference type="SAM" id="SignalP"/>
    </source>
</evidence>
<dbReference type="Pfam" id="PF17164">
    <property type="entry name" value="DUF5122"/>
    <property type="match status" value="7"/>
</dbReference>
<feature type="domain" description="Secretion system C-terminal sorting" evidence="3">
    <location>
        <begin position="435"/>
        <end position="502"/>
    </location>
</feature>
<accession>A0ABT8DGL9</accession>
<dbReference type="SUPFAM" id="SSF69304">
    <property type="entry name" value="Tricorn protease N-terminal domain"/>
    <property type="match status" value="1"/>
</dbReference>
<evidence type="ECO:0000313" key="4">
    <source>
        <dbReference type="EMBL" id="MDN3723010.1"/>
    </source>
</evidence>
<dbReference type="NCBIfam" id="TIGR02608">
    <property type="entry name" value="delta_60_rpt"/>
    <property type="match status" value="7"/>
</dbReference>
<dbReference type="PANTHER" id="PTHR42754:SF1">
    <property type="entry name" value="LIPOPROTEIN"/>
    <property type="match status" value="1"/>
</dbReference>
<sequence length="506" mass="53444">MKKFFTSVLLLAITTFTHAQSGILDTSFGNNGIATTQVSPTYNFATATKVQPDGKILVVGDSGEPATYKATVVRFNADGSLDTSFGTGGNATITIPTAKSFGMDVALQDDGKIVVGARTWDNVTGDFVLARLNADGSFDSSFGTNGVVIANSGASDVAASLLIADDGKIYMAGDSDNNFSIAKFNTDGTMDTSFGTNGWSIIAFSSSSYAQDIAFQNDGKIVMGGFSIISGGRYQMAAARITADGALDNSFGTDGKVAFNFGIDHDIATALGIQSDGKIVLGGHTYITSNPRLSYDFAVARLNTDGSLDTTYGNNGVTTTQIVDEANYANGLVIQADDKVVLAGRTVKEFDYDFAMIRFNTDGTLDSTFGNAGKVSTDNDGKEDHGYAIALQPDNKIILAGHSYSAGGDDSEIVVARYTNETLGIADNENVEFRLYPNPANEQITIELSDASSNYQVAIYDVLGKKVYTSEIQKVGQIDVSALASGTYLVKLNSDNKSSVVRFVKQ</sequence>
<name>A0ABT8DGL9_9FLAO</name>
<comment type="caution">
    <text evidence="4">The sequence shown here is derived from an EMBL/GenBank/DDBJ whole genome shotgun (WGS) entry which is preliminary data.</text>
</comment>
<proteinExistence type="predicted"/>
<dbReference type="Proteomes" id="UP001244787">
    <property type="component" value="Unassembled WGS sequence"/>
</dbReference>
<dbReference type="RefSeq" id="WP_290253091.1">
    <property type="nucleotide sequence ID" value="NZ_JAUGQQ010000001.1"/>
</dbReference>
<gene>
    <name evidence="4" type="ORF">QRD02_01330</name>
</gene>
<dbReference type="InterPro" id="IPR026444">
    <property type="entry name" value="Secre_tail"/>
</dbReference>
<dbReference type="Pfam" id="PF18962">
    <property type="entry name" value="Por_Secre_tail"/>
    <property type="match status" value="1"/>
</dbReference>
<organism evidence="4 5">
    <name type="scientific">Aequorivita aurantiaca</name>
    <dbReference type="NCBI Taxonomy" id="3053356"/>
    <lineage>
        <taxon>Bacteria</taxon>
        <taxon>Pseudomonadati</taxon>
        <taxon>Bacteroidota</taxon>
        <taxon>Flavobacteriia</taxon>
        <taxon>Flavobacteriales</taxon>
        <taxon>Flavobacteriaceae</taxon>
        <taxon>Aequorivita</taxon>
    </lineage>
</organism>
<reference evidence="4 5" key="1">
    <citation type="submission" date="2023-06" db="EMBL/GenBank/DDBJ databases">
        <authorList>
            <person name="Ye Y.-Q."/>
            <person name="Du Z.-J."/>
        </authorList>
    </citation>
    <scope>NUCLEOTIDE SEQUENCE [LARGE SCALE GENOMIC DNA]</scope>
    <source>
        <strain evidence="4 5">SDUM287046</strain>
    </source>
</reference>
<keyword evidence="5" id="KW-1185">Reference proteome</keyword>
<dbReference type="SUPFAM" id="SSF101898">
    <property type="entry name" value="NHL repeat"/>
    <property type="match status" value="1"/>
</dbReference>
<evidence type="ECO:0000313" key="5">
    <source>
        <dbReference type="Proteomes" id="UP001244787"/>
    </source>
</evidence>
<protein>
    <submittedName>
        <fullName evidence="4">T9SS type A sorting domain-containing protein</fullName>
    </submittedName>
</protein>
<feature type="signal peptide" evidence="2">
    <location>
        <begin position="1"/>
        <end position="19"/>
    </location>
</feature>
<dbReference type="InterPro" id="IPR013431">
    <property type="entry name" value="Delta_60_rpt"/>
</dbReference>
<keyword evidence="1 2" id="KW-0732">Signal</keyword>
<dbReference type="PANTHER" id="PTHR42754">
    <property type="entry name" value="ENDOGLUCANASE"/>
    <property type="match status" value="1"/>
</dbReference>
<evidence type="ECO:0000259" key="3">
    <source>
        <dbReference type="Pfam" id="PF18962"/>
    </source>
</evidence>